<dbReference type="AlphaFoldDB" id="A0A4R5MES6"/>
<feature type="region of interest" description="Disordered" evidence="1">
    <location>
        <begin position="231"/>
        <end position="269"/>
    </location>
</feature>
<evidence type="ECO:0000313" key="4">
    <source>
        <dbReference type="Proteomes" id="UP000295722"/>
    </source>
</evidence>
<name>A0A4R5MES6_9BURK</name>
<gene>
    <name evidence="3" type="ORF">EYW47_04430</name>
</gene>
<evidence type="ECO:0000256" key="1">
    <source>
        <dbReference type="SAM" id="MobiDB-lite"/>
    </source>
</evidence>
<organism evidence="3 4">
    <name type="scientific">Paraburkholderia silviterrae</name>
    <dbReference type="NCBI Taxonomy" id="2528715"/>
    <lineage>
        <taxon>Bacteria</taxon>
        <taxon>Pseudomonadati</taxon>
        <taxon>Pseudomonadota</taxon>
        <taxon>Betaproteobacteria</taxon>
        <taxon>Burkholderiales</taxon>
        <taxon>Burkholderiaceae</taxon>
        <taxon>Paraburkholderia</taxon>
    </lineage>
</organism>
<dbReference type="EMBL" id="SMRP01000002">
    <property type="protein sequence ID" value="TDG25117.1"/>
    <property type="molecule type" value="Genomic_DNA"/>
</dbReference>
<dbReference type="Proteomes" id="UP000295722">
    <property type="component" value="Unassembled WGS sequence"/>
</dbReference>
<evidence type="ECO:0000256" key="2">
    <source>
        <dbReference type="SAM" id="Phobius"/>
    </source>
</evidence>
<protein>
    <submittedName>
        <fullName evidence="3">Uncharacterized protein</fullName>
    </submittedName>
</protein>
<keyword evidence="2" id="KW-0812">Transmembrane</keyword>
<sequence length="269" mass="29639">MSLHYVPNVVPMLSQELASEPFMRTRRYLLVRAAILTGMSALATVVFAQALPQFSWPDNRLPDGEVVFTVKRWQVQIEVNSGHVAQWQAAMGTVFRVVSSDAGWFNHGFQLVHNVPTPPGFVLCGMSVDDIQLNGHGGAWSVTYIDTPKPMYQVIFTASADAENRGGTSKGKVTILAVPTEFATIQPEPSQFRHFMWLTDTKDPMKISCPRNSDGQSSDGDRVSAVTDEKTIEDFPGWTTAPMVLDPRRPPHCPPVGISSADHRCNTTP</sequence>
<keyword evidence="4" id="KW-1185">Reference proteome</keyword>
<keyword evidence="2" id="KW-0472">Membrane</keyword>
<accession>A0A4R5MES6</accession>
<proteinExistence type="predicted"/>
<dbReference type="RefSeq" id="WP_133193683.1">
    <property type="nucleotide sequence ID" value="NZ_JBHUCW010000006.1"/>
</dbReference>
<feature type="transmembrane region" description="Helical" evidence="2">
    <location>
        <begin position="29"/>
        <end position="51"/>
    </location>
</feature>
<keyword evidence="2" id="KW-1133">Transmembrane helix</keyword>
<reference evidence="3 4" key="1">
    <citation type="submission" date="2019-03" db="EMBL/GenBank/DDBJ databases">
        <title>Paraburkholderia sp. 4M-K11, isolated from subtropical forest soil.</title>
        <authorList>
            <person name="Gao Z.-H."/>
            <person name="Qiu L.-H."/>
        </authorList>
    </citation>
    <scope>NUCLEOTIDE SEQUENCE [LARGE SCALE GENOMIC DNA]</scope>
    <source>
        <strain evidence="3 4">4M-K11</strain>
    </source>
</reference>
<evidence type="ECO:0000313" key="3">
    <source>
        <dbReference type="EMBL" id="TDG25117.1"/>
    </source>
</evidence>
<comment type="caution">
    <text evidence="3">The sequence shown here is derived from an EMBL/GenBank/DDBJ whole genome shotgun (WGS) entry which is preliminary data.</text>
</comment>